<dbReference type="AlphaFoldDB" id="A0A8B4BY34"/>
<gene>
    <name evidence="1" type="ORF">SAMN02745208_02840</name>
</gene>
<comment type="caution">
    <text evidence="1">The sequence shown here is derived from an EMBL/GenBank/DDBJ whole genome shotgun (WGS) entry which is preliminary data.</text>
</comment>
<dbReference type="EMBL" id="FQUB01000085">
    <property type="protein sequence ID" value="SHF88570.1"/>
    <property type="molecule type" value="Genomic_DNA"/>
</dbReference>
<evidence type="ECO:0000313" key="2">
    <source>
        <dbReference type="Proteomes" id="UP000184029"/>
    </source>
</evidence>
<sequence length="90" mass="10629">MATLNREPLFLLTVPWLIMLSAADCRDMAMEGKISFLLHRVYRFLLSAADCRDMAMEGKISFLLHRVYSFGFEKYGMRSKLNFTYWCPKY</sequence>
<evidence type="ECO:0000313" key="1">
    <source>
        <dbReference type="EMBL" id="SHF88570.1"/>
    </source>
</evidence>
<accession>A0A8B4BY34</accession>
<proteinExistence type="predicted"/>
<reference evidence="1 2" key="1">
    <citation type="submission" date="2016-11" db="EMBL/GenBank/DDBJ databases">
        <authorList>
            <person name="Varghese N."/>
            <person name="Submissions S."/>
        </authorList>
    </citation>
    <scope>NUCLEOTIDE SEQUENCE [LARGE SCALE GENOMIC DNA]</scope>
    <source>
        <strain evidence="1 2">DSM 1</strain>
    </source>
</reference>
<name>A0A8B4BY34_HEYCO</name>
<protein>
    <submittedName>
        <fullName evidence="1">Uncharacterized protein</fullName>
    </submittedName>
</protein>
<dbReference type="Proteomes" id="UP000184029">
    <property type="component" value="Unassembled WGS sequence"/>
</dbReference>
<organism evidence="1 2">
    <name type="scientific">Heyndrickxia coagulans DSM 1 = ATCC 7050</name>
    <dbReference type="NCBI Taxonomy" id="1121088"/>
    <lineage>
        <taxon>Bacteria</taxon>
        <taxon>Bacillati</taxon>
        <taxon>Bacillota</taxon>
        <taxon>Bacilli</taxon>
        <taxon>Bacillales</taxon>
        <taxon>Bacillaceae</taxon>
        <taxon>Heyndrickxia</taxon>
    </lineage>
</organism>